<dbReference type="EMBL" id="JASMQC010000017">
    <property type="protein sequence ID" value="KAK1938991.1"/>
    <property type="molecule type" value="Genomic_DNA"/>
</dbReference>
<dbReference type="AlphaFoldDB" id="A0AAD9LJV6"/>
<dbReference type="Gene3D" id="1.25.40.20">
    <property type="entry name" value="Ankyrin repeat-containing domain"/>
    <property type="match status" value="1"/>
</dbReference>
<dbReference type="InterPro" id="IPR052050">
    <property type="entry name" value="SecEffector_AnkRepeat"/>
</dbReference>
<dbReference type="Pfam" id="PF12796">
    <property type="entry name" value="Ank_2"/>
    <property type="match status" value="1"/>
</dbReference>
<sequence length="238" mass="26894">MDGAAERGRLDLVKWLSVVRNEGCTIAAMDGAAKNGHLKVVKWLYNHYVGRCSSEAFNVTAINGHFEVVKWLCRHNRAQTHYEPYVVTYGVQAVASAGDTNTLRALLKENCSWYYVGKALEQAASKGLTEIIKLLLTVKLRQANVSCALRNAVEAKKIEVVKVLVDLCSSSEIRAAYPNIPTGKIADFFRKTIERRDVEEKWGYLRTQHRTLDRMKATRDVTRNQDKTVSFCGLLRSW</sequence>
<proteinExistence type="predicted"/>
<organism evidence="1 2">
    <name type="scientific">Phytophthora citrophthora</name>
    <dbReference type="NCBI Taxonomy" id="4793"/>
    <lineage>
        <taxon>Eukaryota</taxon>
        <taxon>Sar</taxon>
        <taxon>Stramenopiles</taxon>
        <taxon>Oomycota</taxon>
        <taxon>Peronosporomycetes</taxon>
        <taxon>Peronosporales</taxon>
        <taxon>Peronosporaceae</taxon>
        <taxon>Phytophthora</taxon>
    </lineage>
</organism>
<comment type="caution">
    <text evidence="1">The sequence shown here is derived from an EMBL/GenBank/DDBJ whole genome shotgun (WGS) entry which is preliminary data.</text>
</comment>
<name>A0AAD9LJV6_9STRA</name>
<gene>
    <name evidence="1" type="ORF">P3T76_009066</name>
</gene>
<dbReference type="InterPro" id="IPR036770">
    <property type="entry name" value="Ankyrin_rpt-contain_sf"/>
</dbReference>
<reference evidence="1" key="1">
    <citation type="submission" date="2023-08" db="EMBL/GenBank/DDBJ databases">
        <title>Reference Genome Resource for the Citrus Pathogen Phytophthora citrophthora.</title>
        <authorList>
            <person name="Moller H."/>
            <person name="Coetzee B."/>
            <person name="Rose L.J."/>
            <person name="Van Niekerk J.M."/>
        </authorList>
    </citation>
    <scope>NUCLEOTIDE SEQUENCE</scope>
    <source>
        <strain evidence="1">STE-U-9442</strain>
    </source>
</reference>
<evidence type="ECO:0000313" key="1">
    <source>
        <dbReference type="EMBL" id="KAK1938991.1"/>
    </source>
</evidence>
<evidence type="ECO:0000313" key="2">
    <source>
        <dbReference type="Proteomes" id="UP001259832"/>
    </source>
</evidence>
<dbReference type="InterPro" id="IPR002110">
    <property type="entry name" value="Ankyrin_rpt"/>
</dbReference>
<dbReference type="PANTHER" id="PTHR46586:SF3">
    <property type="entry name" value="ANKYRIN REPEAT-CONTAINING PROTEIN"/>
    <property type="match status" value="1"/>
</dbReference>
<dbReference type="Proteomes" id="UP001259832">
    <property type="component" value="Unassembled WGS sequence"/>
</dbReference>
<accession>A0AAD9LJV6</accession>
<dbReference type="PANTHER" id="PTHR46586">
    <property type="entry name" value="ANKYRIN REPEAT-CONTAINING PROTEIN"/>
    <property type="match status" value="1"/>
</dbReference>
<keyword evidence="2" id="KW-1185">Reference proteome</keyword>
<dbReference type="SUPFAM" id="SSF48403">
    <property type="entry name" value="Ankyrin repeat"/>
    <property type="match status" value="1"/>
</dbReference>
<protein>
    <submittedName>
        <fullName evidence="1">Ankyrin repeat protein</fullName>
    </submittedName>
</protein>